<keyword evidence="2" id="KW-0186">Copper</keyword>
<dbReference type="OrthoDB" id="1934652at2759"/>
<dbReference type="InterPro" id="IPR008972">
    <property type="entry name" value="Cupredoxin"/>
</dbReference>
<keyword evidence="6" id="KW-0732">Signal</keyword>
<dbReference type="GO" id="GO:0009055">
    <property type="term" value="F:electron transfer activity"/>
    <property type="evidence" value="ECO:0007669"/>
    <property type="project" value="InterPro"/>
</dbReference>
<dbReference type="GO" id="GO:0046872">
    <property type="term" value="F:metal ion binding"/>
    <property type="evidence" value="ECO:0007669"/>
    <property type="project" value="UniProtKB-KW"/>
</dbReference>
<dbReference type="EMBL" id="JAKUCV010007488">
    <property type="protein sequence ID" value="KAJ4823271.1"/>
    <property type="molecule type" value="Genomic_DNA"/>
</dbReference>
<organism evidence="8 9">
    <name type="scientific">Turnera subulata</name>
    <dbReference type="NCBI Taxonomy" id="218843"/>
    <lineage>
        <taxon>Eukaryota</taxon>
        <taxon>Viridiplantae</taxon>
        <taxon>Streptophyta</taxon>
        <taxon>Embryophyta</taxon>
        <taxon>Tracheophyta</taxon>
        <taxon>Spermatophyta</taxon>
        <taxon>Magnoliopsida</taxon>
        <taxon>eudicotyledons</taxon>
        <taxon>Gunneridae</taxon>
        <taxon>Pentapetalae</taxon>
        <taxon>rosids</taxon>
        <taxon>fabids</taxon>
        <taxon>Malpighiales</taxon>
        <taxon>Passifloraceae</taxon>
        <taxon>Turnera</taxon>
    </lineage>
</organism>
<dbReference type="Proteomes" id="UP001141552">
    <property type="component" value="Unassembled WGS sequence"/>
</dbReference>
<feature type="domain" description="Phytocyanin" evidence="7">
    <location>
        <begin position="28"/>
        <end position="126"/>
    </location>
</feature>
<protein>
    <recommendedName>
        <fullName evidence="4">Basic blue protein</fullName>
    </recommendedName>
    <alternativeName>
        <fullName evidence="5">Plantacyanin</fullName>
    </alternativeName>
</protein>
<dbReference type="PANTHER" id="PTHR33021:SF193">
    <property type="entry name" value="OS06G0218600 PROTEIN"/>
    <property type="match status" value="1"/>
</dbReference>
<dbReference type="SUPFAM" id="SSF49503">
    <property type="entry name" value="Cupredoxins"/>
    <property type="match status" value="1"/>
</dbReference>
<dbReference type="InterPro" id="IPR041844">
    <property type="entry name" value="Plantacyanin"/>
</dbReference>
<dbReference type="InterPro" id="IPR039391">
    <property type="entry name" value="Phytocyanin-like"/>
</dbReference>
<evidence type="ECO:0000256" key="1">
    <source>
        <dbReference type="ARBA" id="ARBA00022723"/>
    </source>
</evidence>
<dbReference type="Gene3D" id="2.60.40.420">
    <property type="entry name" value="Cupredoxins - blue copper proteins"/>
    <property type="match status" value="1"/>
</dbReference>
<gene>
    <name evidence="8" type="ORF">Tsubulata_028447</name>
</gene>
<feature type="signal peptide" evidence="6">
    <location>
        <begin position="1"/>
        <end position="27"/>
    </location>
</feature>
<dbReference type="GO" id="GO:0005886">
    <property type="term" value="C:plasma membrane"/>
    <property type="evidence" value="ECO:0007669"/>
    <property type="project" value="TreeGrafter"/>
</dbReference>
<dbReference type="CDD" id="cd11013">
    <property type="entry name" value="Plantacyanin"/>
    <property type="match status" value="1"/>
</dbReference>
<dbReference type="AlphaFoldDB" id="A0A9Q0F1D6"/>
<evidence type="ECO:0000256" key="2">
    <source>
        <dbReference type="ARBA" id="ARBA00023008"/>
    </source>
</evidence>
<dbReference type="Pfam" id="PF02298">
    <property type="entry name" value="Cu_bind_like"/>
    <property type="match status" value="1"/>
</dbReference>
<evidence type="ECO:0000256" key="5">
    <source>
        <dbReference type="ARBA" id="ARBA00082491"/>
    </source>
</evidence>
<evidence type="ECO:0000256" key="6">
    <source>
        <dbReference type="SAM" id="SignalP"/>
    </source>
</evidence>
<keyword evidence="9" id="KW-1185">Reference proteome</keyword>
<name>A0A9Q0F1D6_9ROSI</name>
<accession>A0A9Q0F1D6</accession>
<sequence>MVDYRVQSFVALTLLICLGLHSRIASAVTYIVGDANGWSPHVINWTNGKKFKPDDVLVFNYDPAVHNVVEVDQYSYDTCTLGEHATTYNSGHDQITLTQGQHYFISMLNGPNDCNDGMKIELHDYFGPPRA</sequence>
<evidence type="ECO:0000259" key="7">
    <source>
        <dbReference type="PROSITE" id="PS51485"/>
    </source>
</evidence>
<dbReference type="PANTHER" id="PTHR33021">
    <property type="entry name" value="BLUE COPPER PROTEIN"/>
    <property type="match status" value="1"/>
</dbReference>
<evidence type="ECO:0000256" key="4">
    <source>
        <dbReference type="ARBA" id="ARBA00071970"/>
    </source>
</evidence>
<proteinExistence type="predicted"/>
<comment type="caution">
    <text evidence="8">The sequence shown here is derived from an EMBL/GenBank/DDBJ whole genome shotgun (WGS) entry which is preliminary data.</text>
</comment>
<dbReference type="FunFam" id="2.60.40.420:FF:000013">
    <property type="entry name" value="basic blue protein-like"/>
    <property type="match status" value="1"/>
</dbReference>
<evidence type="ECO:0000313" key="8">
    <source>
        <dbReference type="EMBL" id="KAJ4823271.1"/>
    </source>
</evidence>
<feature type="chain" id="PRO_5040241111" description="Basic blue protein" evidence="6">
    <location>
        <begin position="28"/>
        <end position="131"/>
    </location>
</feature>
<keyword evidence="1" id="KW-0479">Metal-binding</keyword>
<keyword evidence="3" id="KW-1015">Disulfide bond</keyword>
<evidence type="ECO:0000313" key="9">
    <source>
        <dbReference type="Proteomes" id="UP001141552"/>
    </source>
</evidence>
<reference evidence="8" key="1">
    <citation type="submission" date="2022-02" db="EMBL/GenBank/DDBJ databases">
        <authorList>
            <person name="Henning P.M."/>
            <person name="McCubbin A.G."/>
            <person name="Shore J.S."/>
        </authorList>
    </citation>
    <scope>NUCLEOTIDE SEQUENCE</scope>
    <source>
        <strain evidence="8">F60SS</strain>
        <tissue evidence="8">Leaves</tissue>
    </source>
</reference>
<evidence type="ECO:0000256" key="3">
    <source>
        <dbReference type="ARBA" id="ARBA00023157"/>
    </source>
</evidence>
<dbReference type="InterPro" id="IPR003245">
    <property type="entry name" value="Phytocyanin_dom"/>
</dbReference>
<reference evidence="8" key="2">
    <citation type="journal article" date="2023" name="Plants (Basel)">
        <title>Annotation of the Turnera subulata (Passifloraceae) Draft Genome Reveals the S-Locus Evolved after the Divergence of Turneroideae from Passifloroideae in a Stepwise Manner.</title>
        <authorList>
            <person name="Henning P.M."/>
            <person name="Roalson E.H."/>
            <person name="Mir W."/>
            <person name="McCubbin A.G."/>
            <person name="Shore J.S."/>
        </authorList>
    </citation>
    <scope>NUCLEOTIDE SEQUENCE</scope>
    <source>
        <strain evidence="8">F60SS</strain>
    </source>
</reference>
<dbReference type="PROSITE" id="PS51485">
    <property type="entry name" value="PHYTOCYANIN"/>
    <property type="match status" value="1"/>
</dbReference>